<protein>
    <submittedName>
        <fullName evidence="3">Glycosyltransferase family 4 protein</fullName>
    </submittedName>
</protein>
<feature type="domain" description="Glycosyl transferase family 1" evidence="1">
    <location>
        <begin position="219"/>
        <end position="389"/>
    </location>
</feature>
<evidence type="ECO:0000313" key="4">
    <source>
        <dbReference type="Proteomes" id="UP000515312"/>
    </source>
</evidence>
<dbReference type="InterPro" id="IPR028098">
    <property type="entry name" value="Glyco_trans_4-like_N"/>
</dbReference>
<dbReference type="SUPFAM" id="SSF53756">
    <property type="entry name" value="UDP-Glycosyltransferase/glycogen phosphorylase"/>
    <property type="match status" value="1"/>
</dbReference>
<dbReference type="Gene3D" id="3.40.50.2000">
    <property type="entry name" value="Glycogen Phosphorylase B"/>
    <property type="match status" value="2"/>
</dbReference>
<keyword evidence="4" id="KW-1185">Reference proteome</keyword>
<reference evidence="3 4" key="1">
    <citation type="submission" date="2020-08" db="EMBL/GenBank/DDBJ databases">
        <title>Edaphobacter telluris sp. nov. and Acidobacterium dinghuensis sp. nov., two acidobacteria isolated from forest soil.</title>
        <authorList>
            <person name="Fu J."/>
            <person name="Qiu L."/>
        </authorList>
    </citation>
    <scope>NUCLEOTIDE SEQUENCE [LARGE SCALE GENOMIC DNA]</scope>
    <source>
        <strain evidence="3">4Y35</strain>
    </source>
</reference>
<dbReference type="CDD" id="cd03794">
    <property type="entry name" value="GT4_WbuB-like"/>
    <property type="match status" value="1"/>
</dbReference>
<name>A0A7G8BE09_9BACT</name>
<evidence type="ECO:0000259" key="2">
    <source>
        <dbReference type="Pfam" id="PF13579"/>
    </source>
</evidence>
<dbReference type="EMBL" id="CP060394">
    <property type="protein sequence ID" value="QNI30779.1"/>
    <property type="molecule type" value="Genomic_DNA"/>
</dbReference>
<accession>A0A7G8BE09</accession>
<sequence>MRVLIVSAVFPPEPMVSAQTSAAIAKELSRCGHSVRIFAPFPSRPQGRLYKGYTRSLYSTKMMDDGCVLTSCFGTFSPSSTMLSRFAENLSFGISSGLRTLLCKRPDVIYSNTWPIFATGIVAIIARLRGIPLVLSVQDAYPESLESQERSSTRQWLYRLLKRMDAATSRSAAQIVVISDRFRRLYAEERGIEADRLHVIPNWGKEDFIATDTSRALAFRRRLGIADDAFVAVYAGNVGMASNAEMLVDVFDRLKNHRKLFLVIAGDGSRLPTCREEIERKQLDNVIIHSPWKVEETGSVLQMADVLLLPTKRSQSLSSIPSKLISYLLSARPVIAAVLPESDTALTLLATGAGWVVDPDSSEIIAHAIIRASGRSKDTLNQMGAAGREYALHNLTREFTLPRVLHVILKAAGFQGVKEKLPQGVSLSR</sequence>
<dbReference type="AlphaFoldDB" id="A0A7G8BE09"/>
<gene>
    <name evidence="3" type="ORF">H7849_16840</name>
</gene>
<dbReference type="Pfam" id="PF13579">
    <property type="entry name" value="Glyco_trans_4_4"/>
    <property type="match status" value="1"/>
</dbReference>
<dbReference type="GO" id="GO:0016757">
    <property type="term" value="F:glycosyltransferase activity"/>
    <property type="evidence" value="ECO:0007669"/>
    <property type="project" value="InterPro"/>
</dbReference>
<dbReference type="PANTHER" id="PTHR12526">
    <property type="entry name" value="GLYCOSYLTRANSFERASE"/>
    <property type="match status" value="1"/>
</dbReference>
<dbReference type="KEGG" id="adin:H7849_16840"/>
<evidence type="ECO:0000259" key="1">
    <source>
        <dbReference type="Pfam" id="PF00534"/>
    </source>
</evidence>
<keyword evidence="3" id="KW-0808">Transferase</keyword>
<evidence type="ECO:0000313" key="3">
    <source>
        <dbReference type="EMBL" id="QNI30779.1"/>
    </source>
</evidence>
<dbReference type="Pfam" id="PF00534">
    <property type="entry name" value="Glycos_transf_1"/>
    <property type="match status" value="1"/>
</dbReference>
<feature type="domain" description="Glycosyltransferase subfamily 4-like N-terminal" evidence="2">
    <location>
        <begin position="20"/>
        <end position="203"/>
    </location>
</feature>
<dbReference type="Proteomes" id="UP000515312">
    <property type="component" value="Chromosome"/>
</dbReference>
<proteinExistence type="predicted"/>
<dbReference type="InterPro" id="IPR001296">
    <property type="entry name" value="Glyco_trans_1"/>
</dbReference>
<organism evidence="3 4">
    <name type="scientific">Alloacidobacterium dinghuense</name>
    <dbReference type="NCBI Taxonomy" id="2763107"/>
    <lineage>
        <taxon>Bacteria</taxon>
        <taxon>Pseudomonadati</taxon>
        <taxon>Acidobacteriota</taxon>
        <taxon>Terriglobia</taxon>
        <taxon>Terriglobales</taxon>
        <taxon>Acidobacteriaceae</taxon>
        <taxon>Alloacidobacterium</taxon>
    </lineage>
</organism>